<dbReference type="OrthoDB" id="5421765at2759"/>
<dbReference type="GeneID" id="70230261"/>
<name>A0A9P9G0M7_FUSRE</name>
<accession>A0A9P9G0M7</accession>
<dbReference type="RefSeq" id="XP_046042731.1">
    <property type="nucleotide sequence ID" value="XM_046200307.1"/>
</dbReference>
<gene>
    <name evidence="2" type="ORF">BKA55DRAFT_696829</name>
</gene>
<protein>
    <submittedName>
        <fullName evidence="2">Uncharacterized protein</fullName>
    </submittedName>
</protein>
<dbReference type="AlphaFoldDB" id="A0A9P9G0M7"/>
<keyword evidence="1" id="KW-0472">Membrane</keyword>
<dbReference type="Proteomes" id="UP000720189">
    <property type="component" value="Unassembled WGS sequence"/>
</dbReference>
<evidence type="ECO:0000313" key="2">
    <source>
        <dbReference type="EMBL" id="KAH7228494.1"/>
    </source>
</evidence>
<proteinExistence type="predicted"/>
<comment type="caution">
    <text evidence="2">The sequence shown here is derived from an EMBL/GenBank/DDBJ whole genome shotgun (WGS) entry which is preliminary data.</text>
</comment>
<organism evidence="2 3">
    <name type="scientific">Fusarium redolens</name>
    <dbReference type="NCBI Taxonomy" id="48865"/>
    <lineage>
        <taxon>Eukaryota</taxon>
        <taxon>Fungi</taxon>
        <taxon>Dikarya</taxon>
        <taxon>Ascomycota</taxon>
        <taxon>Pezizomycotina</taxon>
        <taxon>Sordariomycetes</taxon>
        <taxon>Hypocreomycetidae</taxon>
        <taxon>Hypocreales</taxon>
        <taxon>Nectriaceae</taxon>
        <taxon>Fusarium</taxon>
        <taxon>Fusarium redolens species complex</taxon>
    </lineage>
</organism>
<evidence type="ECO:0000313" key="3">
    <source>
        <dbReference type="Proteomes" id="UP000720189"/>
    </source>
</evidence>
<evidence type="ECO:0000256" key="1">
    <source>
        <dbReference type="SAM" id="Phobius"/>
    </source>
</evidence>
<sequence>MTTATASQTCIPGPGASAGTVAGAAVGCLVGGLILGALAAFFILRYRGKRNKHYHQQGQIVSKELEHSPPDPDPPSNDAKLNHFLLDTIPNKELMSELRALGDLINMHVENNYQFQPVSINSSAMTQSILNLGFPPPSGDVAAALCLNPRSRVVGLRHVISHIAFASIDFNAPSSLSMLPVPMAAFLQSIPSVHPQSINSPETCLALSKWRVLSAFLLHPTRSERTPLSPYEETAVPQAQRLASALNTVLCHFVSSEPGKRQAQTEHLESVMMEFAKFGHILLSQPSDWRLIYEASTAGVGQRAVTVCAGLEKLSHRDGRPYSSPQLVEAPRVIQVA</sequence>
<keyword evidence="3" id="KW-1185">Reference proteome</keyword>
<reference evidence="2" key="1">
    <citation type="journal article" date="2021" name="Nat. Commun.">
        <title>Genetic determinants of endophytism in the Arabidopsis root mycobiome.</title>
        <authorList>
            <person name="Mesny F."/>
            <person name="Miyauchi S."/>
            <person name="Thiergart T."/>
            <person name="Pickel B."/>
            <person name="Atanasova L."/>
            <person name="Karlsson M."/>
            <person name="Huettel B."/>
            <person name="Barry K.W."/>
            <person name="Haridas S."/>
            <person name="Chen C."/>
            <person name="Bauer D."/>
            <person name="Andreopoulos W."/>
            <person name="Pangilinan J."/>
            <person name="LaButti K."/>
            <person name="Riley R."/>
            <person name="Lipzen A."/>
            <person name="Clum A."/>
            <person name="Drula E."/>
            <person name="Henrissat B."/>
            <person name="Kohler A."/>
            <person name="Grigoriev I.V."/>
            <person name="Martin F.M."/>
            <person name="Hacquard S."/>
        </authorList>
    </citation>
    <scope>NUCLEOTIDE SEQUENCE</scope>
    <source>
        <strain evidence="2">MPI-CAGE-AT-0023</strain>
    </source>
</reference>
<dbReference type="EMBL" id="JAGMUX010000024">
    <property type="protein sequence ID" value="KAH7228494.1"/>
    <property type="molecule type" value="Genomic_DNA"/>
</dbReference>
<keyword evidence="1" id="KW-1133">Transmembrane helix</keyword>
<keyword evidence="1" id="KW-0812">Transmembrane</keyword>
<feature type="transmembrane region" description="Helical" evidence="1">
    <location>
        <begin position="21"/>
        <end position="44"/>
    </location>
</feature>